<dbReference type="InterPro" id="IPR021938">
    <property type="entry name" value="DUF3553"/>
</dbReference>
<dbReference type="Pfam" id="PF12073">
    <property type="entry name" value="DUF3553"/>
    <property type="match status" value="1"/>
</dbReference>
<accession>A0ABV6RZG6</accession>
<dbReference type="EMBL" id="JBHLTG010000013">
    <property type="protein sequence ID" value="MFC0682371.1"/>
    <property type="molecule type" value="Genomic_DNA"/>
</dbReference>
<keyword evidence="4 15" id="KW-0378">Hydrolase</keyword>
<dbReference type="PANTHER" id="PTHR13710">
    <property type="entry name" value="DNA HELICASE RECQ FAMILY MEMBER"/>
    <property type="match status" value="1"/>
</dbReference>
<dbReference type="SMART" id="SM00490">
    <property type="entry name" value="HELICc"/>
    <property type="match status" value="1"/>
</dbReference>
<evidence type="ECO:0000256" key="8">
    <source>
        <dbReference type="ARBA" id="ARBA00023235"/>
    </source>
</evidence>
<feature type="domain" description="Helicase C-terminal" evidence="14">
    <location>
        <begin position="230"/>
        <end position="375"/>
    </location>
</feature>
<evidence type="ECO:0000256" key="12">
    <source>
        <dbReference type="ARBA" id="ARBA00044550"/>
    </source>
</evidence>
<dbReference type="InterPro" id="IPR001650">
    <property type="entry name" value="Helicase_C-like"/>
</dbReference>
<dbReference type="InterPro" id="IPR036388">
    <property type="entry name" value="WH-like_DNA-bd_sf"/>
</dbReference>
<evidence type="ECO:0000256" key="6">
    <source>
        <dbReference type="ARBA" id="ARBA00022840"/>
    </source>
</evidence>
<organism evidence="15 16">
    <name type="scientific">Lysobacter korlensis</name>
    <dbReference type="NCBI Taxonomy" id="553636"/>
    <lineage>
        <taxon>Bacteria</taxon>
        <taxon>Pseudomonadati</taxon>
        <taxon>Pseudomonadota</taxon>
        <taxon>Gammaproteobacteria</taxon>
        <taxon>Lysobacterales</taxon>
        <taxon>Lysobacteraceae</taxon>
        <taxon>Lysobacter</taxon>
    </lineage>
</organism>
<evidence type="ECO:0000256" key="5">
    <source>
        <dbReference type="ARBA" id="ARBA00022806"/>
    </source>
</evidence>
<evidence type="ECO:0000256" key="11">
    <source>
        <dbReference type="ARBA" id="ARBA00044535"/>
    </source>
</evidence>
<protein>
    <recommendedName>
        <fullName evidence="11">ATP-dependent DNA helicase RecQ</fullName>
        <ecNumber evidence="10">5.6.2.4</ecNumber>
    </recommendedName>
    <alternativeName>
        <fullName evidence="12">DNA 3'-5' helicase RecQ</fullName>
    </alternativeName>
</protein>
<dbReference type="SUPFAM" id="SSF46785">
    <property type="entry name" value="Winged helix' DNA-binding domain"/>
    <property type="match status" value="1"/>
</dbReference>
<proteinExistence type="inferred from homology"/>
<evidence type="ECO:0000256" key="10">
    <source>
        <dbReference type="ARBA" id="ARBA00034808"/>
    </source>
</evidence>
<dbReference type="Gene3D" id="3.40.50.300">
    <property type="entry name" value="P-loop containing nucleotide triphosphate hydrolases"/>
    <property type="match status" value="2"/>
</dbReference>
<keyword evidence="3" id="KW-0547">Nucleotide-binding</keyword>
<evidence type="ECO:0000259" key="13">
    <source>
        <dbReference type="PROSITE" id="PS51192"/>
    </source>
</evidence>
<reference evidence="15 16" key="1">
    <citation type="submission" date="2024-09" db="EMBL/GenBank/DDBJ databases">
        <authorList>
            <person name="Sun Q."/>
            <person name="Mori K."/>
        </authorList>
    </citation>
    <scope>NUCLEOTIDE SEQUENCE [LARGE SCALE GENOMIC DNA]</scope>
    <source>
        <strain evidence="15 16">KCTC 23076</strain>
    </source>
</reference>
<dbReference type="SMART" id="SM00487">
    <property type="entry name" value="DEXDc"/>
    <property type="match status" value="1"/>
</dbReference>
<dbReference type="PROSITE" id="PS51194">
    <property type="entry name" value="HELICASE_CTER"/>
    <property type="match status" value="1"/>
</dbReference>
<dbReference type="PANTHER" id="PTHR13710:SF105">
    <property type="entry name" value="ATP-DEPENDENT DNA HELICASE Q1"/>
    <property type="match status" value="1"/>
</dbReference>
<evidence type="ECO:0000256" key="9">
    <source>
        <dbReference type="ARBA" id="ARBA00034617"/>
    </source>
</evidence>
<evidence type="ECO:0000256" key="2">
    <source>
        <dbReference type="ARBA" id="ARBA00022723"/>
    </source>
</evidence>
<dbReference type="InterPro" id="IPR036390">
    <property type="entry name" value="WH_DNA-bd_sf"/>
</dbReference>
<keyword evidence="6" id="KW-0067">ATP-binding</keyword>
<dbReference type="InterPro" id="IPR011545">
    <property type="entry name" value="DEAD/DEAH_box_helicase_dom"/>
</dbReference>
<keyword evidence="8" id="KW-0413">Isomerase</keyword>
<keyword evidence="5 15" id="KW-0347">Helicase</keyword>
<dbReference type="RefSeq" id="WP_386676334.1">
    <property type="nucleotide sequence ID" value="NZ_JBHLTG010000013.1"/>
</dbReference>
<evidence type="ECO:0000259" key="14">
    <source>
        <dbReference type="PROSITE" id="PS51194"/>
    </source>
</evidence>
<comment type="similarity">
    <text evidence="1">Belongs to the helicase family. RecQ subfamily.</text>
</comment>
<keyword evidence="16" id="KW-1185">Reference proteome</keyword>
<evidence type="ECO:0000256" key="1">
    <source>
        <dbReference type="ARBA" id="ARBA00005446"/>
    </source>
</evidence>
<dbReference type="InterPro" id="IPR004589">
    <property type="entry name" value="DNA_helicase_ATP-dep_RecQ"/>
</dbReference>
<evidence type="ECO:0000256" key="4">
    <source>
        <dbReference type="ARBA" id="ARBA00022801"/>
    </source>
</evidence>
<evidence type="ECO:0000313" key="16">
    <source>
        <dbReference type="Proteomes" id="UP001589896"/>
    </source>
</evidence>
<dbReference type="InterPro" id="IPR027417">
    <property type="entry name" value="P-loop_NTPase"/>
</dbReference>
<gene>
    <name evidence="15" type="ORF">ACFFGH_31460</name>
</gene>
<evidence type="ECO:0000256" key="3">
    <source>
        <dbReference type="ARBA" id="ARBA00022741"/>
    </source>
</evidence>
<comment type="catalytic activity">
    <reaction evidence="9">
        <text>Couples ATP hydrolysis with the unwinding of duplex DNA by translocating in the 3'-5' direction.</text>
        <dbReference type="EC" id="5.6.2.4"/>
    </reaction>
</comment>
<evidence type="ECO:0000313" key="15">
    <source>
        <dbReference type="EMBL" id="MFC0682371.1"/>
    </source>
</evidence>
<sequence>MTSSGERVRDRIERMALERFGYERLRPVQLAAIEALLSGRDVLAVLPTGSGKSAIYQIAAALLDGVTVVISPLIALQRDQLEGLADAPDAPTAVAVNSSQTDTENEAAWQALEGGEATYVLLAPEQLGKEDVVGRLRRVSVALVAVDEAHCVSAWGHDFRPDYLQIGAAITRLGEPTTVALTATGSPPVREEITERLRMSDPYLASGGFDRPNIALAVTRHTEEHAKRQAVVDEVAGLPRPGLVYTATRAGTERYAEALAELGMRAAAYHAGMRNGDRELVHDRFRDDELDVVVATTAFGMGIDKPNVRFVVHADIPDSVDSYSQEIGRAGRDGAAAQAVLHYREQDLGLRRFFAARRPDSAALERVFGALLDADGALPVSRLAERLDTTARRLGGLLNALEAAGALTRKAGKIRADRKLDPREAAARAVEHAEDRERIDESRIAMMRAYAEADTCRRQVLLAYFGEEYEGRCENCDWCADHPGEAAEPSVADADAPFPPASSVTHAEWGAGTVMSAEDDRITVFFEEQGYKVLSLAAIEEHDLLSRA</sequence>
<dbReference type="InterPro" id="IPR014001">
    <property type="entry name" value="Helicase_ATP-bd"/>
</dbReference>
<evidence type="ECO:0000256" key="7">
    <source>
        <dbReference type="ARBA" id="ARBA00023125"/>
    </source>
</evidence>
<dbReference type="NCBIfam" id="TIGR00614">
    <property type="entry name" value="recQ_fam"/>
    <property type="match status" value="1"/>
</dbReference>
<dbReference type="InterPro" id="IPR032284">
    <property type="entry name" value="RecQ_Zn-bd"/>
</dbReference>
<dbReference type="Pfam" id="PF16124">
    <property type="entry name" value="RecQ_Zn_bind"/>
    <property type="match status" value="1"/>
</dbReference>
<dbReference type="Pfam" id="PF00271">
    <property type="entry name" value="Helicase_C"/>
    <property type="match status" value="1"/>
</dbReference>
<dbReference type="Proteomes" id="UP001589896">
    <property type="component" value="Unassembled WGS sequence"/>
</dbReference>
<dbReference type="PROSITE" id="PS51192">
    <property type="entry name" value="HELICASE_ATP_BIND_1"/>
    <property type="match status" value="1"/>
</dbReference>
<keyword evidence="2" id="KW-0479">Metal-binding</keyword>
<dbReference type="Pfam" id="PF00270">
    <property type="entry name" value="DEAD"/>
    <property type="match status" value="1"/>
</dbReference>
<keyword evidence="7" id="KW-0238">DNA-binding</keyword>
<dbReference type="EC" id="5.6.2.4" evidence="10"/>
<dbReference type="GO" id="GO:0003678">
    <property type="term" value="F:DNA helicase activity"/>
    <property type="evidence" value="ECO:0007669"/>
    <property type="project" value="UniProtKB-EC"/>
</dbReference>
<dbReference type="Gene3D" id="1.10.10.10">
    <property type="entry name" value="Winged helix-like DNA-binding domain superfamily/Winged helix DNA-binding domain"/>
    <property type="match status" value="1"/>
</dbReference>
<feature type="domain" description="Helicase ATP-binding" evidence="13">
    <location>
        <begin position="33"/>
        <end position="203"/>
    </location>
</feature>
<dbReference type="GO" id="GO:0016787">
    <property type="term" value="F:hydrolase activity"/>
    <property type="evidence" value="ECO:0007669"/>
    <property type="project" value="UniProtKB-KW"/>
</dbReference>
<dbReference type="SUPFAM" id="SSF52540">
    <property type="entry name" value="P-loop containing nucleoside triphosphate hydrolases"/>
    <property type="match status" value="1"/>
</dbReference>
<dbReference type="CDD" id="cd17920">
    <property type="entry name" value="DEXHc_RecQ"/>
    <property type="match status" value="1"/>
</dbReference>
<name>A0ABV6RZG6_9GAMM</name>
<comment type="caution">
    <text evidence="15">The sequence shown here is derived from an EMBL/GenBank/DDBJ whole genome shotgun (WGS) entry which is preliminary data.</text>
</comment>